<dbReference type="EMBL" id="QSHK01000010">
    <property type="protein sequence ID" value="RHC04706.1"/>
    <property type="molecule type" value="Genomic_DNA"/>
</dbReference>
<dbReference type="Proteomes" id="UP000285642">
    <property type="component" value="Unassembled WGS sequence"/>
</dbReference>
<evidence type="ECO:0000313" key="6">
    <source>
        <dbReference type="Proteomes" id="UP000284742"/>
    </source>
</evidence>
<dbReference type="GO" id="GO:0016651">
    <property type="term" value="F:oxidoreductase activity, acting on NAD(P)H"/>
    <property type="evidence" value="ECO:0007669"/>
    <property type="project" value="UniProtKB-ARBA"/>
</dbReference>
<name>A0A395XQV7_9FIRM</name>
<dbReference type="InterPro" id="IPR029039">
    <property type="entry name" value="Flavoprotein-like_sf"/>
</dbReference>
<dbReference type="Proteomes" id="UP000284742">
    <property type="component" value="Unassembled WGS sequence"/>
</dbReference>
<evidence type="ECO:0000313" key="3">
    <source>
        <dbReference type="EMBL" id="RHA71831.1"/>
    </source>
</evidence>
<dbReference type="SUPFAM" id="SSF52218">
    <property type="entry name" value="Flavoproteins"/>
    <property type="match status" value="1"/>
</dbReference>
<accession>A0A395XQV7</accession>
<dbReference type="EMBL" id="QSFS01000003">
    <property type="protein sequence ID" value="RHA71831.1"/>
    <property type="molecule type" value="Genomic_DNA"/>
</dbReference>
<comment type="caution">
    <text evidence="2">The sequence shown here is derived from an EMBL/GenBank/DDBJ whole genome shotgun (WGS) entry which is preliminary data.</text>
</comment>
<evidence type="ECO:0000313" key="7">
    <source>
        <dbReference type="Proteomes" id="UP000285642"/>
    </source>
</evidence>
<dbReference type="EMBL" id="QSAJ01000006">
    <property type="protein sequence ID" value="RGW54824.1"/>
    <property type="molecule type" value="Genomic_DNA"/>
</dbReference>
<dbReference type="GO" id="GO:0010181">
    <property type="term" value="F:FMN binding"/>
    <property type="evidence" value="ECO:0007669"/>
    <property type="project" value="InterPro"/>
</dbReference>
<protein>
    <submittedName>
        <fullName evidence="2">Flavodoxin family protein</fullName>
    </submittedName>
</protein>
<gene>
    <name evidence="4" type="ORF">DW860_12535</name>
    <name evidence="3" type="ORF">DW924_04270</name>
    <name evidence="2" type="ORF">DWV67_03595</name>
</gene>
<sequence>MMEEIIMKLAVIYHSETENTKQAAEWIADGMNEVSGVEARAFSIEKVNEDFVKEAKGIVVGSPSYMAQMTPQIHNWLFEKAGELEFPGKMGGAFATEQYTHGGGTQVIQSILTIEMVKGMLCYSGGMACGKPVIHLGPVGVNNNMEKFNGMGNYKEYFNIYGKRFAQKAVEIFNKI</sequence>
<dbReference type="PROSITE" id="PS50902">
    <property type="entry name" value="FLAVODOXIN_LIKE"/>
    <property type="match status" value="1"/>
</dbReference>
<proteinExistence type="predicted"/>
<evidence type="ECO:0000259" key="1">
    <source>
        <dbReference type="PROSITE" id="PS50902"/>
    </source>
</evidence>
<organism evidence="2 5">
    <name type="scientific">Dorea formicigenerans</name>
    <dbReference type="NCBI Taxonomy" id="39486"/>
    <lineage>
        <taxon>Bacteria</taxon>
        <taxon>Bacillati</taxon>
        <taxon>Bacillota</taxon>
        <taxon>Clostridia</taxon>
        <taxon>Lachnospirales</taxon>
        <taxon>Lachnospiraceae</taxon>
        <taxon>Dorea</taxon>
    </lineage>
</organism>
<evidence type="ECO:0000313" key="4">
    <source>
        <dbReference type="EMBL" id="RHC04706.1"/>
    </source>
</evidence>
<dbReference type="InterPro" id="IPR008254">
    <property type="entry name" value="Flavodoxin/NO_synth"/>
</dbReference>
<dbReference type="Pfam" id="PF00258">
    <property type="entry name" value="Flavodoxin_1"/>
    <property type="match status" value="1"/>
</dbReference>
<dbReference type="Proteomes" id="UP000266376">
    <property type="component" value="Unassembled WGS sequence"/>
</dbReference>
<feature type="domain" description="Flavodoxin-like" evidence="1">
    <location>
        <begin position="9"/>
        <end position="166"/>
    </location>
</feature>
<evidence type="ECO:0000313" key="5">
    <source>
        <dbReference type="Proteomes" id="UP000266376"/>
    </source>
</evidence>
<evidence type="ECO:0000313" key="2">
    <source>
        <dbReference type="EMBL" id="RGW54824.1"/>
    </source>
</evidence>
<dbReference type="AlphaFoldDB" id="A0A395XQV7"/>
<reference evidence="5 6" key="1">
    <citation type="submission" date="2018-08" db="EMBL/GenBank/DDBJ databases">
        <title>A genome reference for cultivated species of the human gut microbiota.</title>
        <authorList>
            <person name="Zou Y."/>
            <person name="Xue W."/>
            <person name="Luo G."/>
        </authorList>
    </citation>
    <scope>NUCLEOTIDE SEQUENCE [LARGE SCALE GENOMIC DNA]</scope>
    <source>
        <strain evidence="2 5">AF12-11</strain>
        <strain evidence="4 6">AM37-5</strain>
        <strain evidence="3 7">AM42-8</strain>
    </source>
</reference>
<dbReference type="Gene3D" id="3.40.50.360">
    <property type="match status" value="1"/>
</dbReference>